<keyword evidence="4" id="KW-0186">Copper</keyword>
<dbReference type="InterPro" id="IPR051763">
    <property type="entry name" value="Copper_Homeo_Regul"/>
</dbReference>
<protein>
    <recommendedName>
        <fullName evidence="9">Copper-fist domain-containing protein</fullName>
    </recommendedName>
</protein>
<evidence type="ECO:0000256" key="1">
    <source>
        <dbReference type="ARBA" id="ARBA00004123"/>
    </source>
</evidence>
<accession>A0A0B7JXQ4</accession>
<evidence type="ECO:0000256" key="2">
    <source>
        <dbReference type="ARBA" id="ARBA00022723"/>
    </source>
</evidence>
<dbReference type="Pfam" id="PF00649">
    <property type="entry name" value="Copper-fist"/>
    <property type="match status" value="1"/>
</dbReference>
<proteinExistence type="predicted"/>
<dbReference type="GO" id="GO:0000978">
    <property type="term" value="F:RNA polymerase II cis-regulatory region sequence-specific DNA binding"/>
    <property type="evidence" value="ECO:0007669"/>
    <property type="project" value="TreeGrafter"/>
</dbReference>
<dbReference type="PANTHER" id="PTHR28088:SF5">
    <property type="entry name" value="TRANSCRIPTIONAL ACTIVATOR HAA1-RELATED"/>
    <property type="match status" value="1"/>
</dbReference>
<keyword evidence="5" id="KW-0805">Transcription regulation</keyword>
<evidence type="ECO:0000256" key="6">
    <source>
        <dbReference type="ARBA" id="ARBA00023163"/>
    </source>
</evidence>
<dbReference type="PANTHER" id="PTHR28088">
    <property type="entry name" value="TRANSCRIPTIONAL ACTIVATOR HAA1-RELATED"/>
    <property type="match status" value="1"/>
</dbReference>
<dbReference type="GO" id="GO:0006879">
    <property type="term" value="P:intracellular iron ion homeostasis"/>
    <property type="evidence" value="ECO:0007669"/>
    <property type="project" value="TreeGrafter"/>
</dbReference>
<dbReference type="SUPFAM" id="SSF57879">
    <property type="entry name" value="Zinc domain conserved in yeast copper-regulated transcription factors"/>
    <property type="match status" value="1"/>
</dbReference>
<organism evidence="10">
    <name type="scientific">Bionectria ochroleuca</name>
    <name type="common">Gliocladium roseum</name>
    <dbReference type="NCBI Taxonomy" id="29856"/>
    <lineage>
        <taxon>Eukaryota</taxon>
        <taxon>Fungi</taxon>
        <taxon>Dikarya</taxon>
        <taxon>Ascomycota</taxon>
        <taxon>Pezizomycotina</taxon>
        <taxon>Sordariomycetes</taxon>
        <taxon>Hypocreomycetidae</taxon>
        <taxon>Hypocreales</taxon>
        <taxon>Bionectriaceae</taxon>
        <taxon>Clonostachys</taxon>
    </lineage>
</organism>
<feature type="region of interest" description="Disordered" evidence="8">
    <location>
        <begin position="140"/>
        <end position="244"/>
    </location>
</feature>
<dbReference type="GO" id="GO:0005634">
    <property type="term" value="C:nucleus"/>
    <property type="evidence" value="ECO:0007669"/>
    <property type="project" value="UniProtKB-SubCell"/>
</dbReference>
<dbReference type="FunFam" id="3.90.430.10:FF:000001">
    <property type="entry name" value="Copper fist DNA-binding protein"/>
    <property type="match status" value="1"/>
</dbReference>
<dbReference type="GO" id="GO:0000981">
    <property type="term" value="F:DNA-binding transcription factor activity, RNA polymerase II-specific"/>
    <property type="evidence" value="ECO:0007669"/>
    <property type="project" value="TreeGrafter"/>
</dbReference>
<dbReference type="InterPro" id="IPR036395">
    <property type="entry name" value="Cu_fist_DNA-bd_dom_sf"/>
</dbReference>
<evidence type="ECO:0000256" key="3">
    <source>
        <dbReference type="ARBA" id="ARBA00022833"/>
    </source>
</evidence>
<keyword evidence="3" id="KW-0862">Zinc</keyword>
<dbReference type="GO" id="GO:0005507">
    <property type="term" value="F:copper ion binding"/>
    <property type="evidence" value="ECO:0007669"/>
    <property type="project" value="InterPro"/>
</dbReference>
<dbReference type="GO" id="GO:0045944">
    <property type="term" value="P:positive regulation of transcription by RNA polymerase II"/>
    <property type="evidence" value="ECO:0007669"/>
    <property type="project" value="TreeGrafter"/>
</dbReference>
<dbReference type="SMART" id="SM01090">
    <property type="entry name" value="Copper-fist"/>
    <property type="match status" value="1"/>
</dbReference>
<evidence type="ECO:0000256" key="4">
    <source>
        <dbReference type="ARBA" id="ARBA00023008"/>
    </source>
</evidence>
<dbReference type="EMBL" id="CDPU01000009">
    <property type="protein sequence ID" value="CEO48067.1"/>
    <property type="molecule type" value="Genomic_DNA"/>
</dbReference>
<dbReference type="InterPro" id="IPR001083">
    <property type="entry name" value="Cu_fist_DNA-bd_dom"/>
</dbReference>
<evidence type="ECO:0000259" key="9">
    <source>
        <dbReference type="PROSITE" id="PS50073"/>
    </source>
</evidence>
<feature type="domain" description="Copper-fist" evidence="9">
    <location>
        <begin position="1"/>
        <end position="78"/>
    </location>
</feature>
<name>A0A0B7JXQ4_BIOOC</name>
<feature type="compositionally biased region" description="Basic residues" evidence="8">
    <location>
        <begin position="185"/>
        <end position="195"/>
    </location>
</feature>
<gene>
    <name evidence="10" type="ORF">BN869_000004123_1</name>
</gene>
<dbReference type="PROSITE" id="PS50073">
    <property type="entry name" value="COPPER_FIST_2"/>
    <property type="match status" value="1"/>
</dbReference>
<evidence type="ECO:0000256" key="5">
    <source>
        <dbReference type="ARBA" id="ARBA00023015"/>
    </source>
</evidence>
<reference evidence="10" key="1">
    <citation type="submission" date="2015-01" db="EMBL/GenBank/DDBJ databases">
        <authorList>
            <person name="Durling Mikael"/>
        </authorList>
    </citation>
    <scope>NUCLEOTIDE SEQUENCE</scope>
</reference>
<keyword evidence="7" id="KW-0539">Nucleus</keyword>
<dbReference type="Gene3D" id="3.90.430.10">
    <property type="entry name" value="Copper fist DNA-binding domain"/>
    <property type="match status" value="1"/>
</dbReference>
<comment type="subcellular location">
    <subcellularLocation>
        <location evidence="1">Nucleus</location>
    </subcellularLocation>
</comment>
<evidence type="ECO:0000313" key="10">
    <source>
        <dbReference type="EMBL" id="CEO48067.1"/>
    </source>
</evidence>
<sequence length="446" mass="48344">MIIDGEKWACEACVRGHRVSNCQHSAKPASLTTAAGMRGDSERFHQHPARRPWNVSPWPQQLALDRPLQHINKKGRPVSQCSHCRAMRKSRASHVKCDCGEKTSKCAHLQPTVEGHTETCCCNHGGRCSCAQKKDMPATLDTVPESDSEGEAHKASMSRAKPVPRRRRANTIHSSDMMMFDQNGHHKPTAKHRASQKVGPYSLNRVNSANSTSSLGAGSDSIADARRAGGSQRRVKSEAASPQMSTFAQMNGTVPPLDLSAIEYPPYIPNSSFDLFGAGFSPDQDGPMYSAGLSAASVDWSHYDLGDTKRDNFAPSSYSQAGTQSFGAFEFGSGSEQLPNLVNTTSTSGDVSEVEDFMSGPDGGDFNNAGYLRHGNMMGNQADISSIDYDSFYKNNEHGAMPGAGMSMVEEDPAFWMPNYHEGIDGIVDESPDPLGPSTMGNFWEL</sequence>
<dbReference type="AlphaFoldDB" id="A0A0B7JXQ4"/>
<dbReference type="SMART" id="SM00412">
    <property type="entry name" value="Cu_FIST"/>
    <property type="match status" value="1"/>
</dbReference>
<keyword evidence="6" id="KW-0804">Transcription</keyword>
<dbReference type="GO" id="GO:0006878">
    <property type="term" value="P:intracellular copper ion homeostasis"/>
    <property type="evidence" value="ECO:0007669"/>
    <property type="project" value="TreeGrafter"/>
</dbReference>
<feature type="compositionally biased region" description="Polar residues" evidence="8">
    <location>
        <begin position="204"/>
        <end position="216"/>
    </location>
</feature>
<keyword evidence="2" id="KW-0479">Metal-binding</keyword>
<evidence type="ECO:0000256" key="7">
    <source>
        <dbReference type="ARBA" id="ARBA00023242"/>
    </source>
</evidence>
<evidence type="ECO:0000256" key="8">
    <source>
        <dbReference type="SAM" id="MobiDB-lite"/>
    </source>
</evidence>